<proteinExistence type="predicted"/>
<evidence type="ECO:0000313" key="2">
    <source>
        <dbReference type="EMBL" id="KAF7354168.1"/>
    </source>
</evidence>
<sequence>MSSAAYTGVGVLENPRVIGKGKTVVLDLQAYLPSSEPALIGSVRYFNANNMEFPDVGCYAAWISVARTLPTVEVYSQSLGPADYHIIGDVVWLIPLGSPENVPLNNAAFVQVCGNATNINKDDATFEIIAEQYVSATKKPEVFPVRCLIPDTPRFQKYKPVPANKKFVSVTGFLTGVERDEDHTVKHFIVDVDQVVFGQSVSAPKAESSPTKIVSGTPARLKFTGFFGSQDPENRSEEPRTKKRKTADDRAAEEANDKGEGPSSGRRQSGRTTH</sequence>
<keyword evidence="3" id="KW-1185">Reference proteome</keyword>
<dbReference type="OrthoDB" id="2652955at2759"/>
<feature type="region of interest" description="Disordered" evidence="1">
    <location>
        <begin position="224"/>
        <end position="274"/>
    </location>
</feature>
<dbReference type="Proteomes" id="UP000620124">
    <property type="component" value="Unassembled WGS sequence"/>
</dbReference>
<dbReference type="EMBL" id="JACAZI010000008">
    <property type="protein sequence ID" value="KAF7354168.1"/>
    <property type="molecule type" value="Genomic_DNA"/>
</dbReference>
<organism evidence="2 3">
    <name type="scientific">Mycena venus</name>
    <dbReference type="NCBI Taxonomy" id="2733690"/>
    <lineage>
        <taxon>Eukaryota</taxon>
        <taxon>Fungi</taxon>
        <taxon>Dikarya</taxon>
        <taxon>Basidiomycota</taxon>
        <taxon>Agaricomycotina</taxon>
        <taxon>Agaricomycetes</taxon>
        <taxon>Agaricomycetidae</taxon>
        <taxon>Agaricales</taxon>
        <taxon>Marasmiineae</taxon>
        <taxon>Mycenaceae</taxon>
        <taxon>Mycena</taxon>
    </lineage>
</organism>
<dbReference type="AlphaFoldDB" id="A0A8H6Y4R8"/>
<name>A0A8H6Y4R8_9AGAR</name>
<evidence type="ECO:0000256" key="1">
    <source>
        <dbReference type="SAM" id="MobiDB-lite"/>
    </source>
</evidence>
<gene>
    <name evidence="2" type="ORF">MVEN_01104500</name>
</gene>
<protein>
    <submittedName>
        <fullName evidence="2">Uncharacterized protein</fullName>
    </submittedName>
</protein>
<evidence type="ECO:0000313" key="3">
    <source>
        <dbReference type="Proteomes" id="UP000620124"/>
    </source>
</evidence>
<reference evidence="2" key="1">
    <citation type="submission" date="2020-05" db="EMBL/GenBank/DDBJ databases">
        <title>Mycena genomes resolve the evolution of fungal bioluminescence.</title>
        <authorList>
            <person name="Tsai I.J."/>
        </authorList>
    </citation>
    <scope>NUCLEOTIDE SEQUENCE</scope>
    <source>
        <strain evidence="2">CCC161011</strain>
    </source>
</reference>
<feature type="compositionally biased region" description="Polar residues" evidence="1">
    <location>
        <begin position="265"/>
        <end position="274"/>
    </location>
</feature>
<feature type="compositionally biased region" description="Basic and acidic residues" evidence="1">
    <location>
        <begin position="232"/>
        <end position="260"/>
    </location>
</feature>
<accession>A0A8H6Y4R8</accession>
<comment type="caution">
    <text evidence="2">The sequence shown here is derived from an EMBL/GenBank/DDBJ whole genome shotgun (WGS) entry which is preliminary data.</text>
</comment>